<keyword evidence="3" id="KW-1185">Reference proteome</keyword>
<evidence type="ECO:0000313" key="2">
    <source>
        <dbReference type="EMBL" id="UXY14500.1"/>
    </source>
</evidence>
<sequence>MTLLEDQSASFIVRIWREHGETDNAPAEWRGSIEHVQTGQRGFFRELRAIERFMAPLLQQIGIDSTQRFWEAMSPEMPQEAGSAPDDTMSGTPPAA</sequence>
<evidence type="ECO:0000256" key="1">
    <source>
        <dbReference type="SAM" id="MobiDB-lite"/>
    </source>
</evidence>
<name>A0ABY6DJG6_9NEIS</name>
<dbReference type="RefSeq" id="WP_263123800.1">
    <property type="nucleotide sequence ID" value="NZ_CP106753.1"/>
</dbReference>
<dbReference type="EMBL" id="CP106753">
    <property type="protein sequence ID" value="UXY14500.1"/>
    <property type="molecule type" value="Genomic_DNA"/>
</dbReference>
<organism evidence="2 3">
    <name type="scientific">Chitiniphilus purpureus</name>
    <dbReference type="NCBI Taxonomy" id="2981137"/>
    <lineage>
        <taxon>Bacteria</taxon>
        <taxon>Pseudomonadati</taxon>
        <taxon>Pseudomonadota</taxon>
        <taxon>Betaproteobacteria</taxon>
        <taxon>Neisseriales</taxon>
        <taxon>Chitinibacteraceae</taxon>
        <taxon>Chitiniphilus</taxon>
    </lineage>
</organism>
<proteinExistence type="predicted"/>
<feature type="region of interest" description="Disordered" evidence="1">
    <location>
        <begin position="75"/>
        <end position="96"/>
    </location>
</feature>
<protein>
    <submittedName>
        <fullName evidence="2">Uncharacterized protein</fullName>
    </submittedName>
</protein>
<evidence type="ECO:0000313" key="3">
    <source>
        <dbReference type="Proteomes" id="UP001061302"/>
    </source>
</evidence>
<dbReference type="Proteomes" id="UP001061302">
    <property type="component" value="Chromosome"/>
</dbReference>
<accession>A0ABY6DJG6</accession>
<gene>
    <name evidence="2" type="ORF">N8I74_14405</name>
</gene>
<reference evidence="2" key="1">
    <citation type="submission" date="2022-10" db="EMBL/GenBank/DDBJ databases">
        <title>Chitiniphilus purpureus sp. nov., a novel chitin-degrading bacterium isolated from crawfish pond sediment.</title>
        <authorList>
            <person name="Li K."/>
        </authorList>
    </citation>
    <scope>NUCLEOTIDE SEQUENCE</scope>
    <source>
        <strain evidence="2">CD1</strain>
    </source>
</reference>